<dbReference type="Gene3D" id="3.40.50.10810">
    <property type="entry name" value="Tandem AAA-ATPase domain"/>
    <property type="match status" value="1"/>
</dbReference>
<organism evidence="4 5">
    <name type="scientific">Jimgerdemannia flammicorona</name>
    <dbReference type="NCBI Taxonomy" id="994334"/>
    <lineage>
        <taxon>Eukaryota</taxon>
        <taxon>Fungi</taxon>
        <taxon>Fungi incertae sedis</taxon>
        <taxon>Mucoromycota</taxon>
        <taxon>Mucoromycotina</taxon>
        <taxon>Endogonomycetes</taxon>
        <taxon>Endogonales</taxon>
        <taxon>Endogonaceae</taxon>
        <taxon>Jimgerdemannia</taxon>
    </lineage>
</organism>
<dbReference type="SUPFAM" id="SSF52540">
    <property type="entry name" value="P-loop containing nucleoside triphosphate hydrolases"/>
    <property type="match status" value="1"/>
</dbReference>
<dbReference type="InterPro" id="IPR027417">
    <property type="entry name" value="P-loop_NTPase"/>
</dbReference>
<dbReference type="InterPro" id="IPR038718">
    <property type="entry name" value="SNF2-like_sf"/>
</dbReference>
<proteinExistence type="predicted"/>
<dbReference type="AlphaFoldDB" id="A0A433DF54"/>
<dbReference type="Proteomes" id="UP000268093">
    <property type="component" value="Unassembled WGS sequence"/>
</dbReference>
<name>A0A433DF54_9FUNG</name>
<feature type="domain" description="SNF2 N-terminal" evidence="3">
    <location>
        <begin position="10"/>
        <end position="41"/>
    </location>
</feature>
<protein>
    <recommendedName>
        <fullName evidence="3">SNF2 N-terminal domain-containing protein</fullName>
    </recommendedName>
</protein>
<dbReference type="InterPro" id="IPR000330">
    <property type="entry name" value="SNF2_N"/>
</dbReference>
<keyword evidence="1" id="KW-0547">Nucleotide-binding</keyword>
<keyword evidence="2" id="KW-0067">ATP-binding</keyword>
<evidence type="ECO:0000259" key="3">
    <source>
        <dbReference type="Pfam" id="PF00176"/>
    </source>
</evidence>
<evidence type="ECO:0000313" key="5">
    <source>
        <dbReference type="Proteomes" id="UP000268093"/>
    </source>
</evidence>
<evidence type="ECO:0000256" key="1">
    <source>
        <dbReference type="ARBA" id="ARBA00022741"/>
    </source>
</evidence>
<dbReference type="GO" id="GO:0005524">
    <property type="term" value="F:ATP binding"/>
    <property type="evidence" value="ECO:0007669"/>
    <property type="project" value="InterPro"/>
</dbReference>
<keyword evidence="5" id="KW-1185">Reference proteome</keyword>
<gene>
    <name evidence="4" type="ORF">BC936DRAFT_142393</name>
</gene>
<sequence length="59" mass="6878">MKVSFYWWWHRLKSQNIKTAQAIRALPTKRRIILSGTPIQALTRPFLCSFSHGGHALKE</sequence>
<evidence type="ECO:0000256" key="2">
    <source>
        <dbReference type="ARBA" id="ARBA00022840"/>
    </source>
</evidence>
<dbReference type="EMBL" id="RBNI01002257">
    <property type="protein sequence ID" value="RUP49492.1"/>
    <property type="molecule type" value="Genomic_DNA"/>
</dbReference>
<evidence type="ECO:0000313" key="4">
    <source>
        <dbReference type="EMBL" id="RUP49492.1"/>
    </source>
</evidence>
<comment type="caution">
    <text evidence="4">The sequence shown here is derived from an EMBL/GenBank/DDBJ whole genome shotgun (WGS) entry which is preliminary data.</text>
</comment>
<dbReference type="Pfam" id="PF00176">
    <property type="entry name" value="SNF2-rel_dom"/>
    <property type="match status" value="1"/>
</dbReference>
<reference evidence="4 5" key="1">
    <citation type="journal article" date="2018" name="New Phytol.">
        <title>Phylogenomics of Endogonaceae and evolution of mycorrhizas within Mucoromycota.</title>
        <authorList>
            <person name="Chang Y."/>
            <person name="Desiro A."/>
            <person name="Na H."/>
            <person name="Sandor L."/>
            <person name="Lipzen A."/>
            <person name="Clum A."/>
            <person name="Barry K."/>
            <person name="Grigoriev I.V."/>
            <person name="Martin F.M."/>
            <person name="Stajich J.E."/>
            <person name="Smith M.E."/>
            <person name="Bonito G."/>
            <person name="Spatafora J.W."/>
        </authorList>
    </citation>
    <scope>NUCLEOTIDE SEQUENCE [LARGE SCALE GENOMIC DNA]</scope>
    <source>
        <strain evidence="4 5">GMNB39</strain>
    </source>
</reference>
<accession>A0A433DF54</accession>
<dbReference type="OrthoDB" id="413460at2759"/>